<proteinExistence type="predicted"/>
<reference evidence="1" key="1">
    <citation type="submission" date="2023-04" db="EMBL/GenBank/DDBJ databases">
        <title>Phytophthora fragariaefolia NBRC 109709.</title>
        <authorList>
            <person name="Ichikawa N."/>
            <person name="Sato H."/>
            <person name="Tonouchi N."/>
        </authorList>
    </citation>
    <scope>NUCLEOTIDE SEQUENCE</scope>
    <source>
        <strain evidence="1">NBRC 109709</strain>
    </source>
</reference>
<gene>
    <name evidence="1" type="ORF">Pfra01_002752000</name>
</gene>
<dbReference type="Proteomes" id="UP001165121">
    <property type="component" value="Unassembled WGS sequence"/>
</dbReference>
<organism evidence="1 2">
    <name type="scientific">Phytophthora fragariaefolia</name>
    <dbReference type="NCBI Taxonomy" id="1490495"/>
    <lineage>
        <taxon>Eukaryota</taxon>
        <taxon>Sar</taxon>
        <taxon>Stramenopiles</taxon>
        <taxon>Oomycota</taxon>
        <taxon>Peronosporomycetes</taxon>
        <taxon>Peronosporales</taxon>
        <taxon>Peronosporaceae</taxon>
        <taxon>Phytophthora</taxon>
    </lineage>
</organism>
<dbReference type="OrthoDB" id="129863at2759"/>
<accession>A0A9W7D6L3</accession>
<dbReference type="EMBL" id="BSXT01006779">
    <property type="protein sequence ID" value="GMF63040.1"/>
    <property type="molecule type" value="Genomic_DNA"/>
</dbReference>
<dbReference type="AlphaFoldDB" id="A0A9W7D6L3"/>
<sequence>MALTELIFESTVTAFLEVLGCKEMSVYRKGMYRASEEDTSCFMAWQARWEGWKMGFTHFVQLQLEPVSERRDPRTFFFDRAFTLISLMLAGTALLEVTEWLLKCPGGSHAVERAKHEEREQLGNTEGEQDTKRLGNSMLLPKSGRVALHICINTFSPKSTSWSPSPKANNGAFAQLFSDSGLSAWIRAAENSMAIKIMVHHIINKFIAD</sequence>
<name>A0A9W7D6L3_9STRA</name>
<comment type="caution">
    <text evidence="1">The sequence shown here is derived from an EMBL/GenBank/DDBJ whole genome shotgun (WGS) entry which is preliminary data.</text>
</comment>
<evidence type="ECO:0000313" key="1">
    <source>
        <dbReference type="EMBL" id="GMF63040.1"/>
    </source>
</evidence>
<evidence type="ECO:0000313" key="2">
    <source>
        <dbReference type="Proteomes" id="UP001165121"/>
    </source>
</evidence>
<protein>
    <submittedName>
        <fullName evidence="1">Unnamed protein product</fullName>
    </submittedName>
</protein>
<keyword evidence="2" id="KW-1185">Reference proteome</keyword>